<evidence type="ECO:0000256" key="3">
    <source>
        <dbReference type="ARBA" id="ARBA00022801"/>
    </source>
</evidence>
<dbReference type="Proteomes" id="UP000235916">
    <property type="component" value="Unassembled WGS sequence"/>
</dbReference>
<dbReference type="Gene3D" id="2.60.40.10">
    <property type="entry name" value="Immunoglobulins"/>
    <property type="match status" value="1"/>
</dbReference>
<evidence type="ECO:0000259" key="6">
    <source>
        <dbReference type="Pfam" id="PF11806"/>
    </source>
</evidence>
<dbReference type="InterPro" id="IPR014756">
    <property type="entry name" value="Ig_E-set"/>
</dbReference>
<dbReference type="Gene3D" id="3.40.50.1820">
    <property type="entry name" value="alpha/beta hydrolase"/>
    <property type="match status" value="1"/>
</dbReference>
<proteinExistence type="inferred from homology"/>
<dbReference type="InterPro" id="IPR021764">
    <property type="entry name" value="Enterochelin_esterase_N"/>
</dbReference>
<dbReference type="InterPro" id="IPR050583">
    <property type="entry name" value="Mycobacterial_A85_antigen"/>
</dbReference>
<dbReference type="EMBL" id="POSP01000003">
    <property type="protein sequence ID" value="PND36884.1"/>
    <property type="molecule type" value="Genomic_DNA"/>
</dbReference>
<dbReference type="GO" id="GO:0005506">
    <property type="term" value="F:iron ion binding"/>
    <property type="evidence" value="ECO:0007669"/>
    <property type="project" value="InterPro"/>
</dbReference>
<dbReference type="InterPro" id="IPR029058">
    <property type="entry name" value="AB_hydrolase_fold"/>
</dbReference>
<feature type="signal peptide" evidence="5">
    <location>
        <begin position="1"/>
        <end position="18"/>
    </location>
</feature>
<name>A0A2N8KTV7_9BURK</name>
<dbReference type="AlphaFoldDB" id="A0A2N8KTV7"/>
<keyword evidence="5" id="KW-0732">Signal</keyword>
<evidence type="ECO:0000256" key="4">
    <source>
        <dbReference type="ARBA" id="ARBA00024201"/>
    </source>
</evidence>
<comment type="similarity">
    <text evidence="4">Belongs to the Fes family.</text>
</comment>
<dbReference type="GO" id="GO:0008849">
    <property type="term" value="F:enterochelin esterase activity"/>
    <property type="evidence" value="ECO:0007669"/>
    <property type="project" value="InterPro"/>
</dbReference>
<dbReference type="PANTHER" id="PTHR48098:SF3">
    <property type="entry name" value="IRON(III) ENTEROBACTIN ESTERASE"/>
    <property type="match status" value="1"/>
</dbReference>
<dbReference type="NCBIfam" id="NF007758">
    <property type="entry name" value="PRK10439.1"/>
    <property type="match status" value="1"/>
</dbReference>
<reference evidence="7 8" key="1">
    <citation type="submission" date="2018-01" db="EMBL/GenBank/DDBJ databases">
        <title>Draft genome sequence of Paucibacter aquatile CR182 isolated from freshwater of the Nakdong River.</title>
        <authorList>
            <person name="Choi A."/>
            <person name="Chung E.J."/>
        </authorList>
    </citation>
    <scope>NUCLEOTIDE SEQUENCE [LARGE SCALE GENOMIC DNA]</scope>
    <source>
        <strain evidence="7 8">CR182</strain>
    </source>
</reference>
<keyword evidence="3" id="KW-0378">Hydrolase</keyword>
<feature type="domain" description="Enterochelin esterase N-terminal" evidence="6">
    <location>
        <begin position="152"/>
        <end position="268"/>
    </location>
</feature>
<evidence type="ECO:0000313" key="7">
    <source>
        <dbReference type="EMBL" id="PND36884.1"/>
    </source>
</evidence>
<evidence type="ECO:0000313" key="8">
    <source>
        <dbReference type="Proteomes" id="UP000235916"/>
    </source>
</evidence>
<organism evidence="7 8">
    <name type="scientific">Kinneretia aquatilis</name>
    <dbReference type="NCBI Taxonomy" id="2070761"/>
    <lineage>
        <taxon>Bacteria</taxon>
        <taxon>Pseudomonadati</taxon>
        <taxon>Pseudomonadota</taxon>
        <taxon>Betaproteobacteria</taxon>
        <taxon>Burkholderiales</taxon>
        <taxon>Sphaerotilaceae</taxon>
        <taxon>Roseateles</taxon>
    </lineage>
</organism>
<comment type="subcellular location">
    <subcellularLocation>
        <location evidence="1">Cytoplasm</location>
    </subcellularLocation>
</comment>
<keyword evidence="2" id="KW-0963">Cytoplasm</keyword>
<dbReference type="Pfam" id="PF11806">
    <property type="entry name" value="Enterochelin_N"/>
    <property type="match status" value="1"/>
</dbReference>
<dbReference type="OrthoDB" id="9775130at2"/>
<dbReference type="PANTHER" id="PTHR48098">
    <property type="entry name" value="ENTEROCHELIN ESTERASE-RELATED"/>
    <property type="match status" value="1"/>
</dbReference>
<evidence type="ECO:0000256" key="2">
    <source>
        <dbReference type="ARBA" id="ARBA00022490"/>
    </source>
</evidence>
<dbReference type="Pfam" id="PF00756">
    <property type="entry name" value="Esterase"/>
    <property type="match status" value="1"/>
</dbReference>
<dbReference type="GO" id="GO:0006826">
    <property type="term" value="P:iron ion transport"/>
    <property type="evidence" value="ECO:0007669"/>
    <property type="project" value="InterPro"/>
</dbReference>
<gene>
    <name evidence="7" type="ORF">C1O66_04580</name>
</gene>
<dbReference type="InterPro" id="IPR000801">
    <property type="entry name" value="Esterase-like"/>
</dbReference>
<comment type="caution">
    <text evidence="7">The sequence shown here is derived from an EMBL/GenBank/DDBJ whole genome shotgun (WGS) entry which is preliminary data.</text>
</comment>
<dbReference type="InterPro" id="IPR013783">
    <property type="entry name" value="Ig-like_fold"/>
</dbReference>
<accession>A0A2N8KTV7</accession>
<evidence type="ECO:0000256" key="5">
    <source>
        <dbReference type="SAM" id="SignalP"/>
    </source>
</evidence>
<dbReference type="SUPFAM" id="SSF81296">
    <property type="entry name" value="E set domains"/>
    <property type="match status" value="1"/>
</dbReference>
<dbReference type="SUPFAM" id="SSF53474">
    <property type="entry name" value="alpha/beta-Hydrolases"/>
    <property type="match status" value="1"/>
</dbReference>
<protein>
    <submittedName>
        <fullName evidence="7">Enterochelin esterase</fullName>
    </submittedName>
</protein>
<feature type="chain" id="PRO_5014731166" evidence="5">
    <location>
        <begin position="19"/>
        <end position="526"/>
    </location>
</feature>
<evidence type="ECO:0000256" key="1">
    <source>
        <dbReference type="ARBA" id="ARBA00004496"/>
    </source>
</evidence>
<sequence length="526" mass="57526">MKACLILLLLAAVLPVSAQQLPVDAVKGDYIVGALQLPEAGVLELQSPDGQLLRRQAAPAGESEFRFVALQSGRYRAGLASPQSQGRVWLTEQRPLEAQLPEVAAPEAPLASPKLRALANELGAGTPAFWAAVQASGAPWIEPIPDHPQSWQVSFLWRGDASTRSVRLFWPVRQGDQERFARLPGTDVWHYSVRLPSGTRLAYQLAPDVPQLKGAGRQAQRRAILARVQADPLNLRRWAAGTPALGGFDNIQAEHSLLELPGAPPEPWLEPRAEVPRGRVEHLRFQSQQLGNERRLTVYLPAQKSAEALPLLLLFDEDAYVTRVPTTTILDNLIASGRIPPLMAVLVGNPTRESRSEELPCNPRFADMMAGELLPWLAARYPVTREAGRTVVAGSSYGGLASAWLALRHPERFGRVLSLSGSFWWAPARPPGFVAGGLDDAAEGEWLTRQYVAAPRSDVVFYLSPGLLERSAPSDGPGILETNRHLRDVLMARGQRVIYREFAGGHDYVNWRSELAEGLIALLGAP</sequence>
<dbReference type="GO" id="GO:0005737">
    <property type="term" value="C:cytoplasm"/>
    <property type="evidence" value="ECO:0007669"/>
    <property type="project" value="UniProtKB-SubCell"/>
</dbReference>
<keyword evidence="8" id="KW-1185">Reference proteome</keyword>